<gene>
    <name evidence="2" type="ORF">NERG_00922</name>
</gene>
<proteinExistence type="predicted"/>
<dbReference type="HOGENOM" id="CLU_2073787_0_0_1"/>
<sequence length="118" mass="13763">MMEKQEMMINNDVDNSIMLLQPDNESICESAETKETKMFTQPTEMSITSLDNIKYANENNLETQYIDEQETEQVEEDECYTINEEICEDESLIEAKKSHSMSALWSSQRRKRKPSHSA</sequence>
<dbReference type="Proteomes" id="UP000005622">
    <property type="component" value="Unassembled WGS sequence"/>
</dbReference>
<evidence type="ECO:0000256" key="1">
    <source>
        <dbReference type="SAM" id="MobiDB-lite"/>
    </source>
</evidence>
<protein>
    <submittedName>
        <fullName evidence="2">Uncharacterized protein</fullName>
    </submittedName>
</protein>
<organism evidence="2">
    <name type="scientific">Nematocida ausubeli (strain ATCC PRA-371 / ERTm2)</name>
    <name type="common">Nematode killer fungus</name>
    <dbReference type="NCBI Taxonomy" id="1913371"/>
    <lineage>
        <taxon>Eukaryota</taxon>
        <taxon>Fungi</taxon>
        <taxon>Fungi incertae sedis</taxon>
        <taxon>Microsporidia</taxon>
        <taxon>Nematocida</taxon>
    </lineage>
</organism>
<accession>H8ZBH3</accession>
<feature type="region of interest" description="Disordered" evidence="1">
    <location>
        <begin position="98"/>
        <end position="118"/>
    </location>
</feature>
<dbReference type="EMBL" id="JH604634">
    <property type="protein sequence ID" value="EHY66226.1"/>
    <property type="molecule type" value="Genomic_DNA"/>
</dbReference>
<feature type="compositionally biased region" description="Basic residues" evidence="1">
    <location>
        <begin position="108"/>
        <end position="118"/>
    </location>
</feature>
<evidence type="ECO:0000313" key="2">
    <source>
        <dbReference type="EMBL" id="EHY66226.1"/>
    </source>
</evidence>
<dbReference type="AlphaFoldDB" id="H8ZBH3"/>
<name>H8ZBH3_NEMA1</name>
<reference evidence="2" key="1">
    <citation type="submission" date="2011-03" db="EMBL/GenBank/DDBJ databases">
        <title>The Genome Sequence of Nematocida sp1 strain ERTm2.</title>
        <authorList>
            <consortium name="The Broad Institute Genome Sequencing Platform"/>
            <consortium name="The Broad Institute Genome Sequencing Center for Infectious Disease"/>
            <person name="Cuomo C."/>
            <person name="Troemel E."/>
            <person name="Young S.K."/>
            <person name="Zeng Q."/>
            <person name="Gargeya S."/>
            <person name="Fitzgerald M."/>
            <person name="Haas B."/>
            <person name="Abouelleil A."/>
            <person name="Alvarado L."/>
            <person name="Arachchi H.M."/>
            <person name="Berlin A."/>
            <person name="Brown A."/>
            <person name="Chapman S.B."/>
            <person name="Chen Z."/>
            <person name="Dunbar C."/>
            <person name="Freedman E."/>
            <person name="Gearin G."/>
            <person name="Gellesch M."/>
            <person name="Goldberg J."/>
            <person name="Griggs A."/>
            <person name="Gujja S."/>
            <person name="Heilman E.R."/>
            <person name="Heiman D."/>
            <person name="Howarth C."/>
            <person name="Larson L."/>
            <person name="Lui A."/>
            <person name="MacDonald P.J.P."/>
            <person name="Mehta T."/>
            <person name="Montmayeur A."/>
            <person name="Murphy C."/>
            <person name="Neiman D."/>
            <person name="Pearson M."/>
            <person name="Priest M."/>
            <person name="Roberts A."/>
            <person name="Saif S."/>
            <person name="Shea T."/>
            <person name="Shenoy N."/>
            <person name="Sisk P."/>
            <person name="Stolte C."/>
            <person name="Sykes S."/>
            <person name="White J."/>
            <person name="Yandava C."/>
            <person name="Wortman J."/>
            <person name="Nusbaum C."/>
            <person name="Birren B."/>
        </authorList>
    </citation>
    <scope>NUCLEOTIDE SEQUENCE</scope>
    <source>
        <strain evidence="2">ERTm2</strain>
    </source>
</reference>